<gene>
    <name evidence="2" type="ORF">GSPATT00011196001</name>
</gene>
<protein>
    <recommendedName>
        <fullName evidence="4">Transmembrane protein</fullName>
    </recommendedName>
</protein>
<proteinExistence type="predicted"/>
<keyword evidence="1" id="KW-0812">Transmembrane</keyword>
<keyword evidence="1" id="KW-1133">Transmembrane helix</keyword>
<sequence>MFLLLLILQLVTSYFINKDELKIFDHSLPQAADHDLLNGTYAEYLAGQIADGDQIIDVASLSSTFNQTIHVAILTLNRQHTYTVYSLYYDKLQLKLFTINSQNPKYINSCNSIAFDQVQYVLACGQHYQFQNGTSITLNHSELQNTIYFQSHLNGFITITQNQIYYFDFNFELISQQQHEAQAFLVTDLYLYLAQLQNIIIININDQDDIETISFECTQAIKTFAIFEDYIFAQCEKLKQIDQSGYLLEFNQPNSSSLTQTRKFMIIDNNIAYNIKYHSQIYSSPNKIYPLNYDDHLVTFRNNNVYVIQLLDQSVISARNTTDSFKIGELEFIVLDQGLKTLKPFQSPNNQLQKPQTKTFYYNDYVIGKDLIVGGDGIDSGFLVKNLNTQQLNTENLISVIKYQFDKLVFFFLEDQTIYADICQFNELNIDYHCIDSYIFTRVKSPINNFSTIYDQLTDQFVVAYCTEDTPGLHIFIDDNLYFENEEFVKYFLGQEFLILVKRKQGKQWIEIFRLQFEIYDLEAQLFINENVIQIVFGNDELYILDDKNQVSIMVDSIYGWQLVFIQKFNQQIQSINYSDDQLIVITDKEIFVYSQHKIRGSVKYNLPQPKVVYSTDKYLYITNTTHIIQFTFAQHQALSNSVLRIIPQALSQKLFIISYPQLELLFFNSKAIGLQDQKQFTISTLSSREQYFNLLTKKLLFSNSFNESVEIETTVVGTQLALRVVPYTMQNLLKPLNRINVKEIFDGPISNVNIKETDQASFKQMISKSKSMSSYLTENKIIDILYLQKDETLLFHSQLLQLCNLNQECKTLKLVQDQKCNQLAQSQQYAFLICQNYLLYFNKQTPQDIRKLSTNFTKIQKLSFDQNLIAIYGQKNSTTNIAIYENFNQTYFKQTNDLQDVLIVNKILFLLRSNELIIVDSSFNSSSIKLLEEFCKYNESKLFIDTEFRQIKYLSNNNYLMTTNNGPTFQVEFTADRNIKVIRRYSSIPGYFPLEVTQINSQIFSIVFFNYQQVYAVFYQIQMQNLIPYFQSIQLEKKISQSYVRRSQENRLVIRDRVNKTQLTEFDVNQYAQIISKKKTEESLRLTFIAENFDFQSINETIKLQIKIIDEGEVDNQGDLDLMEIFGYSFLGLFLLLILLLVARQIRRYWLLRNFNQREKKRFDEEKVEYN</sequence>
<feature type="transmembrane region" description="Helical" evidence="1">
    <location>
        <begin position="1126"/>
        <end position="1144"/>
    </location>
</feature>
<keyword evidence="1" id="KW-0472">Membrane</keyword>
<dbReference type="HOGENOM" id="CLU_277923_0_0_1"/>
<evidence type="ECO:0000313" key="3">
    <source>
        <dbReference type="Proteomes" id="UP000000600"/>
    </source>
</evidence>
<evidence type="ECO:0000313" key="2">
    <source>
        <dbReference type="EMBL" id="CAK75564.1"/>
    </source>
</evidence>
<dbReference type="EMBL" id="CT868208">
    <property type="protein sequence ID" value="CAK75564.1"/>
    <property type="molecule type" value="Genomic_DNA"/>
</dbReference>
<dbReference type="KEGG" id="ptm:GSPATT00011196001"/>
<organism evidence="2 3">
    <name type="scientific">Paramecium tetraurelia</name>
    <dbReference type="NCBI Taxonomy" id="5888"/>
    <lineage>
        <taxon>Eukaryota</taxon>
        <taxon>Sar</taxon>
        <taxon>Alveolata</taxon>
        <taxon>Ciliophora</taxon>
        <taxon>Intramacronucleata</taxon>
        <taxon>Oligohymenophorea</taxon>
        <taxon>Peniculida</taxon>
        <taxon>Parameciidae</taxon>
        <taxon>Paramecium</taxon>
    </lineage>
</organism>
<dbReference type="OMA" id="TIYADIC"/>
<dbReference type="GeneID" id="5028746"/>
<reference evidence="2 3" key="1">
    <citation type="journal article" date="2006" name="Nature">
        <title>Global trends of whole-genome duplications revealed by the ciliate Paramecium tetraurelia.</title>
        <authorList>
            <consortium name="Genoscope"/>
            <person name="Aury J.-M."/>
            <person name="Jaillon O."/>
            <person name="Duret L."/>
            <person name="Noel B."/>
            <person name="Jubin C."/>
            <person name="Porcel B.M."/>
            <person name="Segurens B."/>
            <person name="Daubin V."/>
            <person name="Anthouard V."/>
            <person name="Aiach N."/>
            <person name="Arnaiz O."/>
            <person name="Billaut A."/>
            <person name="Beisson J."/>
            <person name="Blanc I."/>
            <person name="Bouhouche K."/>
            <person name="Camara F."/>
            <person name="Duharcourt S."/>
            <person name="Guigo R."/>
            <person name="Gogendeau D."/>
            <person name="Katinka M."/>
            <person name="Keller A.-M."/>
            <person name="Kissmehl R."/>
            <person name="Klotz C."/>
            <person name="Koll F."/>
            <person name="Le Moue A."/>
            <person name="Lepere C."/>
            <person name="Malinsky S."/>
            <person name="Nowacki M."/>
            <person name="Nowak J.K."/>
            <person name="Plattner H."/>
            <person name="Poulain J."/>
            <person name="Ruiz F."/>
            <person name="Serrano V."/>
            <person name="Zagulski M."/>
            <person name="Dessen P."/>
            <person name="Betermier M."/>
            <person name="Weissenbach J."/>
            <person name="Scarpelli C."/>
            <person name="Schachter V."/>
            <person name="Sperling L."/>
            <person name="Meyer E."/>
            <person name="Cohen J."/>
            <person name="Wincker P."/>
        </authorList>
    </citation>
    <scope>NUCLEOTIDE SEQUENCE [LARGE SCALE GENOMIC DNA]</scope>
    <source>
        <strain evidence="2 3">Stock d4-2</strain>
    </source>
</reference>
<dbReference type="Proteomes" id="UP000000600">
    <property type="component" value="Unassembled WGS sequence"/>
</dbReference>
<keyword evidence="3" id="KW-1185">Reference proteome</keyword>
<dbReference type="RefSeq" id="XP_001442961.1">
    <property type="nucleotide sequence ID" value="XM_001442924.2"/>
</dbReference>
<dbReference type="AlphaFoldDB" id="A0CXP7"/>
<dbReference type="OrthoDB" id="299482at2759"/>
<accession>A0CXP7</accession>
<dbReference type="InParanoid" id="A0CXP7"/>
<evidence type="ECO:0000256" key="1">
    <source>
        <dbReference type="SAM" id="Phobius"/>
    </source>
</evidence>
<name>A0CXP7_PARTE</name>
<evidence type="ECO:0008006" key="4">
    <source>
        <dbReference type="Google" id="ProtNLM"/>
    </source>
</evidence>